<dbReference type="GeneID" id="63805052"/>
<feature type="compositionally biased region" description="Low complexity" evidence="5">
    <location>
        <begin position="80"/>
        <end position="90"/>
    </location>
</feature>
<protein>
    <submittedName>
        <fullName evidence="8">Zip-domain-containing protein</fullName>
    </submittedName>
</protein>
<proteinExistence type="predicted"/>
<dbReference type="InterPro" id="IPR003689">
    <property type="entry name" value="ZIP"/>
</dbReference>
<feature type="transmembrane region" description="Helical" evidence="6">
    <location>
        <begin position="353"/>
        <end position="378"/>
    </location>
</feature>
<dbReference type="OrthoDB" id="448280at2759"/>
<feature type="compositionally biased region" description="Low complexity" evidence="5">
    <location>
        <begin position="25"/>
        <end position="35"/>
    </location>
</feature>
<keyword evidence="3 6" id="KW-1133">Transmembrane helix</keyword>
<reference evidence="8 9" key="1">
    <citation type="submission" date="2016-07" db="EMBL/GenBank/DDBJ databases">
        <title>Pervasive Adenine N6-methylation of Active Genes in Fungi.</title>
        <authorList>
            <consortium name="DOE Joint Genome Institute"/>
            <person name="Mondo S.J."/>
            <person name="Dannebaum R.O."/>
            <person name="Kuo R.C."/>
            <person name="Labutti K."/>
            <person name="Haridas S."/>
            <person name="Kuo A."/>
            <person name="Salamov A."/>
            <person name="Ahrendt S.R."/>
            <person name="Lipzen A."/>
            <person name="Sullivan W."/>
            <person name="Andreopoulos W.B."/>
            <person name="Clum A."/>
            <person name="Lindquist E."/>
            <person name="Daum C."/>
            <person name="Ramamoorthy G.K."/>
            <person name="Gryganskyi A."/>
            <person name="Culley D."/>
            <person name="Magnuson J.K."/>
            <person name="James T.Y."/>
            <person name="O'Malley M.A."/>
            <person name="Stajich J.E."/>
            <person name="Spatafora J.W."/>
            <person name="Visel A."/>
            <person name="Grigoriev I.V."/>
        </authorList>
    </citation>
    <scope>NUCLEOTIDE SEQUENCE [LARGE SCALE GENOMIC DNA]</scope>
    <source>
        <strain evidence="8 9">ATCC 12442</strain>
    </source>
</reference>
<dbReference type="STRING" id="61395.A0A1Y1W1D1"/>
<feature type="transmembrane region" description="Helical" evidence="6">
    <location>
        <begin position="390"/>
        <end position="409"/>
    </location>
</feature>
<keyword evidence="2 6" id="KW-0812">Transmembrane</keyword>
<comment type="subcellular location">
    <subcellularLocation>
        <location evidence="1">Membrane</location>
        <topology evidence="1">Multi-pass membrane protein</topology>
    </subcellularLocation>
</comment>
<feature type="transmembrane region" description="Helical" evidence="6">
    <location>
        <begin position="430"/>
        <end position="449"/>
    </location>
</feature>
<dbReference type="AlphaFoldDB" id="A0A1Y1W1D1"/>
<keyword evidence="7" id="KW-0732">Signal</keyword>
<dbReference type="Proteomes" id="UP000193922">
    <property type="component" value="Unassembled WGS sequence"/>
</dbReference>
<accession>A0A1Y1W1D1</accession>
<dbReference type="Pfam" id="PF02535">
    <property type="entry name" value="Zip"/>
    <property type="match status" value="1"/>
</dbReference>
<evidence type="ECO:0000313" key="8">
    <source>
        <dbReference type="EMBL" id="ORX67311.1"/>
    </source>
</evidence>
<evidence type="ECO:0000256" key="2">
    <source>
        <dbReference type="ARBA" id="ARBA00022692"/>
    </source>
</evidence>
<feature type="region of interest" description="Disordered" evidence="5">
    <location>
        <begin position="25"/>
        <end position="59"/>
    </location>
</feature>
<feature type="signal peptide" evidence="7">
    <location>
        <begin position="1"/>
        <end position="22"/>
    </location>
</feature>
<feature type="compositionally biased region" description="Low complexity" evidence="5">
    <location>
        <begin position="98"/>
        <end position="109"/>
    </location>
</feature>
<evidence type="ECO:0000256" key="4">
    <source>
        <dbReference type="ARBA" id="ARBA00023136"/>
    </source>
</evidence>
<feature type="transmembrane region" description="Helical" evidence="6">
    <location>
        <begin position="322"/>
        <end position="341"/>
    </location>
</feature>
<dbReference type="GO" id="GO:0005886">
    <property type="term" value="C:plasma membrane"/>
    <property type="evidence" value="ECO:0007669"/>
    <property type="project" value="TreeGrafter"/>
</dbReference>
<dbReference type="EMBL" id="MCFD01000013">
    <property type="protein sequence ID" value="ORX67311.1"/>
    <property type="molecule type" value="Genomic_DNA"/>
</dbReference>
<dbReference type="GO" id="GO:0005385">
    <property type="term" value="F:zinc ion transmembrane transporter activity"/>
    <property type="evidence" value="ECO:0007669"/>
    <property type="project" value="TreeGrafter"/>
</dbReference>
<feature type="transmembrane region" description="Helical" evidence="6">
    <location>
        <begin position="297"/>
        <end position="316"/>
    </location>
</feature>
<dbReference type="PANTHER" id="PTHR11040:SF44">
    <property type="entry name" value="PROTEIN ZNTC-RELATED"/>
    <property type="match status" value="1"/>
</dbReference>
<sequence length="450" mass="47469">MYIKRVFLPALLVLSASAVVMGADNNSSSNSASAAESPTVPSPTPEASPGSVPISSSRTGQTRAAGAIATLAADQKAEESPASSAVYESASESESESESASAENATAEPADVEAKTIHAECMAAGVEDWDRNLQIGGVFIILGVSALGCLFPIACQYIRWLRVSPVILTTGKFFGAGSLKDDCLEGRLGDFDAWPQFLAMVAILAMHLVEHLLTNHIHKSCATQKSAGISTALDTRKIVHEVRVSTSGSQDGSDAAKSSGGNDIEKQFDLDNLTSSHAHAHGLLVDPEQRRKHLSTYILELGIALHSVIVGMTLAVTGGGEFKTLLAAISFHQFFEGLALGTRISALTFERHAVMFALLNALVFALTTPFGQALGIGIRETFAPRSPTTLLTMGVLDGLSAGILMYSAIVNLLVEEFGSSFRAHSKKSRTLYFAAMYMGCAAMSIIGKWA</sequence>
<evidence type="ECO:0000256" key="5">
    <source>
        <dbReference type="SAM" id="MobiDB-lite"/>
    </source>
</evidence>
<name>A0A1Y1W1D1_9FUNG</name>
<comment type="caution">
    <text evidence="8">The sequence shown here is derived from an EMBL/GenBank/DDBJ whole genome shotgun (WGS) entry which is preliminary data.</text>
</comment>
<feature type="region of interest" description="Disordered" evidence="5">
    <location>
        <begin position="73"/>
        <end position="111"/>
    </location>
</feature>
<dbReference type="PANTHER" id="PTHR11040">
    <property type="entry name" value="ZINC/IRON TRANSPORTER"/>
    <property type="match status" value="1"/>
</dbReference>
<evidence type="ECO:0000256" key="7">
    <source>
        <dbReference type="SAM" id="SignalP"/>
    </source>
</evidence>
<evidence type="ECO:0000256" key="3">
    <source>
        <dbReference type="ARBA" id="ARBA00022989"/>
    </source>
</evidence>
<dbReference type="RefSeq" id="XP_040741233.1">
    <property type="nucleotide sequence ID" value="XM_040888404.1"/>
</dbReference>
<feature type="chain" id="PRO_5012146653" evidence="7">
    <location>
        <begin position="23"/>
        <end position="450"/>
    </location>
</feature>
<evidence type="ECO:0000256" key="6">
    <source>
        <dbReference type="SAM" id="Phobius"/>
    </source>
</evidence>
<gene>
    <name evidence="8" type="ORF">DL89DRAFT_269730</name>
</gene>
<keyword evidence="4 6" id="KW-0472">Membrane</keyword>
<evidence type="ECO:0000313" key="9">
    <source>
        <dbReference type="Proteomes" id="UP000193922"/>
    </source>
</evidence>
<feature type="transmembrane region" description="Helical" evidence="6">
    <location>
        <begin position="135"/>
        <end position="155"/>
    </location>
</feature>
<keyword evidence="9" id="KW-1185">Reference proteome</keyword>
<evidence type="ECO:0000256" key="1">
    <source>
        <dbReference type="ARBA" id="ARBA00004141"/>
    </source>
</evidence>
<organism evidence="8 9">
    <name type="scientific">Linderina pennispora</name>
    <dbReference type="NCBI Taxonomy" id="61395"/>
    <lineage>
        <taxon>Eukaryota</taxon>
        <taxon>Fungi</taxon>
        <taxon>Fungi incertae sedis</taxon>
        <taxon>Zoopagomycota</taxon>
        <taxon>Kickxellomycotina</taxon>
        <taxon>Kickxellomycetes</taxon>
        <taxon>Kickxellales</taxon>
        <taxon>Kickxellaceae</taxon>
        <taxon>Linderina</taxon>
    </lineage>
</organism>